<feature type="compositionally biased region" description="Basic and acidic residues" evidence="6">
    <location>
        <begin position="1"/>
        <end position="17"/>
    </location>
</feature>
<keyword evidence="5 7" id="KW-0472">Membrane</keyword>
<feature type="transmembrane region" description="Helical" evidence="7">
    <location>
        <begin position="279"/>
        <end position="298"/>
    </location>
</feature>
<evidence type="ECO:0000256" key="3">
    <source>
        <dbReference type="ARBA" id="ARBA00022692"/>
    </source>
</evidence>
<feature type="transmembrane region" description="Helical" evidence="7">
    <location>
        <begin position="310"/>
        <end position="327"/>
    </location>
</feature>
<dbReference type="FunFam" id="1.20.1720.10:FF:000012">
    <property type="entry name" value="MFS toxin efflux pump (AflT)"/>
    <property type="match status" value="1"/>
</dbReference>
<dbReference type="PANTHER" id="PTHR23501:SF153">
    <property type="entry name" value="AFLATOXIN EFFLUX PUMP, PUTATIVE-RELATED"/>
    <property type="match status" value="1"/>
</dbReference>
<dbReference type="Gene3D" id="1.20.1720.10">
    <property type="entry name" value="Multidrug resistance protein D"/>
    <property type="match status" value="1"/>
</dbReference>
<dbReference type="InterPro" id="IPR011701">
    <property type="entry name" value="MFS"/>
</dbReference>
<dbReference type="SUPFAM" id="SSF103473">
    <property type="entry name" value="MFS general substrate transporter"/>
    <property type="match status" value="1"/>
</dbReference>
<dbReference type="FunFam" id="1.20.1250.20:FF:000196">
    <property type="entry name" value="MFS toxin efflux pump (AflT)"/>
    <property type="match status" value="1"/>
</dbReference>
<evidence type="ECO:0000313" key="9">
    <source>
        <dbReference type="EMBL" id="EPE03404.1"/>
    </source>
</evidence>
<dbReference type="InterPro" id="IPR020846">
    <property type="entry name" value="MFS_dom"/>
</dbReference>
<evidence type="ECO:0000256" key="1">
    <source>
        <dbReference type="ARBA" id="ARBA00004141"/>
    </source>
</evidence>
<keyword evidence="10" id="KW-1185">Reference proteome</keyword>
<evidence type="ECO:0000259" key="8">
    <source>
        <dbReference type="PROSITE" id="PS50850"/>
    </source>
</evidence>
<evidence type="ECO:0000256" key="5">
    <source>
        <dbReference type="ARBA" id="ARBA00023136"/>
    </source>
</evidence>
<feature type="transmembrane region" description="Helical" evidence="7">
    <location>
        <begin position="161"/>
        <end position="185"/>
    </location>
</feature>
<dbReference type="Pfam" id="PF07690">
    <property type="entry name" value="MFS_1"/>
    <property type="match status" value="1"/>
</dbReference>
<name>S3BPY9_OPHP1</name>
<feature type="transmembrane region" description="Helical" evidence="7">
    <location>
        <begin position="441"/>
        <end position="461"/>
    </location>
</feature>
<feature type="domain" description="Major facilitator superfamily (MFS) profile" evidence="8">
    <location>
        <begin position="71"/>
        <end position="578"/>
    </location>
</feature>
<accession>S3BPY9</accession>
<evidence type="ECO:0000256" key="6">
    <source>
        <dbReference type="SAM" id="MobiDB-lite"/>
    </source>
</evidence>
<dbReference type="HOGENOM" id="CLU_000960_22_1_1"/>
<feature type="transmembrane region" description="Helical" evidence="7">
    <location>
        <begin position="389"/>
        <end position="408"/>
    </location>
</feature>
<evidence type="ECO:0000256" key="7">
    <source>
        <dbReference type="SAM" id="Phobius"/>
    </source>
</evidence>
<keyword evidence="3 7" id="KW-0812">Transmembrane</keyword>
<dbReference type="VEuPathDB" id="FungiDB:F503_07707"/>
<dbReference type="OrthoDB" id="10021397at2759"/>
<dbReference type="PROSITE" id="PS50850">
    <property type="entry name" value="MFS"/>
    <property type="match status" value="1"/>
</dbReference>
<feature type="transmembrane region" description="Helical" evidence="7">
    <location>
        <begin position="224"/>
        <end position="244"/>
    </location>
</feature>
<dbReference type="InterPro" id="IPR036259">
    <property type="entry name" value="MFS_trans_sf"/>
</dbReference>
<feature type="transmembrane region" description="Helical" evidence="7">
    <location>
        <begin position="415"/>
        <end position="435"/>
    </location>
</feature>
<feature type="region of interest" description="Disordered" evidence="6">
    <location>
        <begin position="1"/>
        <end position="28"/>
    </location>
</feature>
<dbReference type="CDD" id="cd17502">
    <property type="entry name" value="MFS_Azr1_MDR_like"/>
    <property type="match status" value="1"/>
</dbReference>
<feature type="transmembrane region" description="Helical" evidence="7">
    <location>
        <begin position="551"/>
        <end position="568"/>
    </location>
</feature>
<evidence type="ECO:0000256" key="4">
    <source>
        <dbReference type="ARBA" id="ARBA00022989"/>
    </source>
</evidence>
<reference evidence="9 10" key="1">
    <citation type="journal article" date="2013" name="BMC Genomics">
        <title>The genome and transcriptome of the pine saprophyte Ophiostoma piceae, and a comparison with the bark beetle-associated pine pathogen Grosmannia clavigera.</title>
        <authorList>
            <person name="Haridas S."/>
            <person name="Wang Y."/>
            <person name="Lim L."/>
            <person name="Massoumi Alamouti S."/>
            <person name="Jackman S."/>
            <person name="Docking R."/>
            <person name="Robertson G."/>
            <person name="Birol I."/>
            <person name="Bohlmann J."/>
            <person name="Breuil C."/>
        </authorList>
    </citation>
    <scope>NUCLEOTIDE SEQUENCE [LARGE SCALE GENOMIC DNA]</scope>
    <source>
        <strain evidence="9 10">UAMH 11346</strain>
    </source>
</reference>
<feature type="transmembrane region" description="Helical" evidence="7">
    <location>
        <begin position="136"/>
        <end position="155"/>
    </location>
</feature>
<dbReference type="PRINTS" id="PR01036">
    <property type="entry name" value="TCRTETB"/>
</dbReference>
<evidence type="ECO:0000313" key="10">
    <source>
        <dbReference type="Proteomes" id="UP000016923"/>
    </source>
</evidence>
<dbReference type="EMBL" id="KE148168">
    <property type="protein sequence ID" value="EPE03404.1"/>
    <property type="molecule type" value="Genomic_DNA"/>
</dbReference>
<keyword evidence="4 7" id="KW-1133">Transmembrane helix</keyword>
<dbReference type="eggNOG" id="KOG0254">
    <property type="taxonomic scope" value="Eukaryota"/>
</dbReference>
<feature type="compositionally biased region" description="Polar residues" evidence="6">
    <location>
        <begin position="18"/>
        <end position="28"/>
    </location>
</feature>
<organism evidence="9 10">
    <name type="scientific">Ophiostoma piceae (strain UAMH 11346)</name>
    <name type="common">Sap stain fungus</name>
    <dbReference type="NCBI Taxonomy" id="1262450"/>
    <lineage>
        <taxon>Eukaryota</taxon>
        <taxon>Fungi</taxon>
        <taxon>Dikarya</taxon>
        <taxon>Ascomycota</taxon>
        <taxon>Pezizomycotina</taxon>
        <taxon>Sordariomycetes</taxon>
        <taxon>Sordariomycetidae</taxon>
        <taxon>Ophiostomatales</taxon>
        <taxon>Ophiostomataceae</taxon>
        <taxon>Ophiostoma</taxon>
    </lineage>
</organism>
<dbReference type="GO" id="GO:0005886">
    <property type="term" value="C:plasma membrane"/>
    <property type="evidence" value="ECO:0007669"/>
    <property type="project" value="TreeGrafter"/>
</dbReference>
<dbReference type="GO" id="GO:0022857">
    <property type="term" value="F:transmembrane transporter activity"/>
    <property type="evidence" value="ECO:0007669"/>
    <property type="project" value="InterPro"/>
</dbReference>
<protein>
    <submittedName>
        <fullName evidence="9">Mfs aflatoxin efflux</fullName>
    </submittedName>
</protein>
<feature type="transmembrane region" description="Helical" evidence="7">
    <location>
        <begin position="473"/>
        <end position="494"/>
    </location>
</feature>
<dbReference type="PANTHER" id="PTHR23501">
    <property type="entry name" value="MAJOR FACILITATOR SUPERFAMILY"/>
    <property type="match status" value="1"/>
</dbReference>
<comment type="subcellular location">
    <subcellularLocation>
        <location evidence="1">Membrane</location>
        <topology evidence="1">Multi-pass membrane protein</topology>
    </subcellularLocation>
</comment>
<dbReference type="Proteomes" id="UP000016923">
    <property type="component" value="Unassembled WGS sequence"/>
</dbReference>
<gene>
    <name evidence="9" type="ORF">F503_07707</name>
</gene>
<proteinExistence type="predicted"/>
<sequence length="598" mass="63063">MPFMADKKERLPSRSDTVELQEQNATDTVNVMRNTDKDESAIDDIEQAKHHAKVPSSEDDGYATGPRLYLVLVSVFTSMFLVTLDRLIVATAIPQITNEFSSAGDIGWYGTAYLLPNCAFQLLFGKLYAVFPIKTVLLVAIVIFEAGSALCGAAPSSIALILGRAIAGLGAGGIASGVIAIIAHCVPLAKRPKYQGFFGGVFAVASVMGPLVGGAFTTNVTWRWCFYINLPIGAVVFATIALYLRIPAGASPMGLAGAGANKGPPAPATLVDKLSRLDFLGTLFLIPAVVCLCLALQWGGAQYRWSSGRIVALLVSSGVCFAAFISAQILRPEQQVTVPPRILLQRSIAAGFLSACCYGAHMTIFAYYLPVWFQAIQGVSAVTSGVRTLPMMMPIVAGSIGTGLLVSHIGYYTPFLLLGTCFASVGSGLLATLSVDSPARVWAGYQLIYGFGLGFGGQAPNMAAQTVLPKPDVALGASLMFFGQQLAGAIFTSVGQNVLDNQLSYRVNDIPSLHNLTSQDIQTTGATEILKLVDAVDRGAVLVAYNASLQVVFRVGLILACISFLGAISMEWRSVKKKPGMGLGAPVTESDKPAGTPK</sequence>
<dbReference type="Gene3D" id="1.20.1250.20">
    <property type="entry name" value="MFS general substrate transporter like domains"/>
    <property type="match status" value="1"/>
</dbReference>
<feature type="transmembrane region" description="Helical" evidence="7">
    <location>
        <begin position="348"/>
        <end position="369"/>
    </location>
</feature>
<evidence type="ECO:0000256" key="2">
    <source>
        <dbReference type="ARBA" id="ARBA00022448"/>
    </source>
</evidence>
<feature type="transmembrane region" description="Helical" evidence="7">
    <location>
        <begin position="68"/>
        <end position="94"/>
    </location>
</feature>
<keyword evidence="2" id="KW-0813">Transport</keyword>
<feature type="transmembrane region" description="Helical" evidence="7">
    <location>
        <begin position="197"/>
        <end position="218"/>
    </location>
</feature>
<dbReference type="OMA" id="VWKPEQA"/>
<dbReference type="AlphaFoldDB" id="S3BPY9"/>